<dbReference type="GO" id="GO:0015074">
    <property type="term" value="P:DNA integration"/>
    <property type="evidence" value="ECO:0007669"/>
    <property type="project" value="InterPro"/>
</dbReference>
<evidence type="ECO:0000256" key="3">
    <source>
        <dbReference type="SAM" id="MobiDB-lite"/>
    </source>
</evidence>
<sequence length="370" mass="42419">MDNFLNNLRWAGKSELTVKQYKNTLMRFAEWLSGDPHPTPRTPQGSRGKGSDIFTQNFKISNTSNIQRSPNDTQHSPNEGLTGIKQDTVVLSDAIEYSSEVTPYRVRDDVSSTYTTEYSIEALRGITELDVADFKHWAIQQYQPGTVKVMLTQLKVFYRWLSEAGQIPDNPVTSVKTVTVVKQAPKWLTRNEQNLLIRAVRKHGNLRELTLITLMLHTGLRVQEVADLRLADIEICERKGKVTVRNGKHSRRREVPLNIDTRQLLKRYLQDNPDLEYLFPNKTGGRITTRSLQSIIEKYKKLTNIQHLNAHSLRHTFCHELVSRKIPLDVVARLAGHVKNDGTPNIQQTLTYTQPGEDDLQRAVDELSWQ</sequence>
<dbReference type="EMBL" id="CP001720">
    <property type="protein sequence ID" value="ACV62694.1"/>
    <property type="molecule type" value="Genomic_DNA"/>
</dbReference>
<dbReference type="InterPro" id="IPR011010">
    <property type="entry name" value="DNA_brk_join_enz"/>
</dbReference>
<dbReference type="CDD" id="cd00397">
    <property type="entry name" value="DNA_BRE_C"/>
    <property type="match status" value="1"/>
</dbReference>
<name>C8VXN8_DESAS</name>
<dbReference type="RefSeq" id="WP_015757402.1">
    <property type="nucleotide sequence ID" value="NC_013216.1"/>
</dbReference>
<evidence type="ECO:0000313" key="6">
    <source>
        <dbReference type="Proteomes" id="UP000002217"/>
    </source>
</evidence>
<dbReference type="InterPro" id="IPR010998">
    <property type="entry name" value="Integrase_recombinase_N"/>
</dbReference>
<keyword evidence="2" id="KW-0233">DNA recombination</keyword>
<dbReference type="STRING" id="485916.Dtox_1846"/>
<dbReference type="PANTHER" id="PTHR30349">
    <property type="entry name" value="PHAGE INTEGRASE-RELATED"/>
    <property type="match status" value="1"/>
</dbReference>
<dbReference type="Gene3D" id="1.10.443.10">
    <property type="entry name" value="Intergrase catalytic core"/>
    <property type="match status" value="1"/>
</dbReference>
<evidence type="ECO:0000256" key="2">
    <source>
        <dbReference type="ARBA" id="ARBA00023172"/>
    </source>
</evidence>
<organism evidence="5 6">
    <name type="scientific">Desulfofarcimen acetoxidans (strain ATCC 49208 / DSM 771 / KCTC 5769 / VKM B-1644 / 5575)</name>
    <name type="common">Desulfotomaculum acetoxidans</name>
    <dbReference type="NCBI Taxonomy" id="485916"/>
    <lineage>
        <taxon>Bacteria</taxon>
        <taxon>Bacillati</taxon>
        <taxon>Bacillota</taxon>
        <taxon>Clostridia</taxon>
        <taxon>Eubacteriales</taxon>
        <taxon>Peptococcaceae</taxon>
        <taxon>Desulfofarcimen</taxon>
    </lineage>
</organism>
<dbReference type="PROSITE" id="PS51898">
    <property type="entry name" value="TYR_RECOMBINASE"/>
    <property type="match status" value="1"/>
</dbReference>
<gene>
    <name evidence="5" type="ordered locus">Dtox_1846</name>
</gene>
<dbReference type="InterPro" id="IPR050090">
    <property type="entry name" value="Tyrosine_recombinase_XerCD"/>
</dbReference>
<feature type="domain" description="Tyr recombinase" evidence="4">
    <location>
        <begin position="183"/>
        <end position="365"/>
    </location>
</feature>
<dbReference type="Gene3D" id="1.10.150.130">
    <property type="match status" value="1"/>
</dbReference>
<proteinExistence type="predicted"/>
<dbReference type="GO" id="GO:0006310">
    <property type="term" value="P:DNA recombination"/>
    <property type="evidence" value="ECO:0007669"/>
    <property type="project" value="UniProtKB-KW"/>
</dbReference>
<dbReference type="GO" id="GO:0003677">
    <property type="term" value="F:DNA binding"/>
    <property type="evidence" value="ECO:0007669"/>
    <property type="project" value="UniProtKB-KW"/>
</dbReference>
<feature type="region of interest" description="Disordered" evidence="3">
    <location>
        <begin position="31"/>
        <end position="81"/>
    </location>
</feature>
<accession>C8VXN8</accession>
<keyword evidence="1" id="KW-0238">DNA-binding</keyword>
<reference evidence="5 6" key="1">
    <citation type="journal article" date="2009" name="Stand. Genomic Sci.">
        <title>Complete genome sequence of Desulfotomaculum acetoxidans type strain (5575).</title>
        <authorList>
            <person name="Spring S."/>
            <person name="Lapidus A."/>
            <person name="Schroder M."/>
            <person name="Gleim D."/>
            <person name="Sims D."/>
            <person name="Meincke L."/>
            <person name="Glavina Del Rio T."/>
            <person name="Tice H."/>
            <person name="Copeland A."/>
            <person name="Cheng J.F."/>
            <person name="Lucas S."/>
            <person name="Chen F."/>
            <person name="Nolan M."/>
            <person name="Bruce D."/>
            <person name="Goodwin L."/>
            <person name="Pitluck S."/>
            <person name="Ivanova N."/>
            <person name="Mavromatis K."/>
            <person name="Mikhailova N."/>
            <person name="Pati A."/>
            <person name="Chen A."/>
            <person name="Palaniappan K."/>
            <person name="Land M."/>
            <person name="Hauser L."/>
            <person name="Chang Y.J."/>
            <person name="Jeffries C.D."/>
            <person name="Chain P."/>
            <person name="Saunders E."/>
            <person name="Brettin T."/>
            <person name="Detter J.C."/>
            <person name="Goker M."/>
            <person name="Bristow J."/>
            <person name="Eisen J.A."/>
            <person name="Markowitz V."/>
            <person name="Hugenholtz P."/>
            <person name="Kyrpides N.C."/>
            <person name="Klenk H.P."/>
            <person name="Han C."/>
        </authorList>
    </citation>
    <scope>NUCLEOTIDE SEQUENCE [LARGE SCALE GENOMIC DNA]</scope>
    <source>
        <strain evidence="6">ATCC 49208 / DSM 771 / VKM B-1644</strain>
    </source>
</reference>
<dbReference type="Pfam" id="PF00589">
    <property type="entry name" value="Phage_integrase"/>
    <property type="match status" value="1"/>
</dbReference>
<dbReference type="OrthoDB" id="184666at2"/>
<dbReference type="Proteomes" id="UP000002217">
    <property type="component" value="Chromosome"/>
</dbReference>
<dbReference type="InterPro" id="IPR002104">
    <property type="entry name" value="Integrase_catalytic"/>
</dbReference>
<dbReference type="HOGENOM" id="CLU_027562_9_2_9"/>
<evidence type="ECO:0000313" key="5">
    <source>
        <dbReference type="EMBL" id="ACV62694.1"/>
    </source>
</evidence>
<dbReference type="InterPro" id="IPR013762">
    <property type="entry name" value="Integrase-like_cat_sf"/>
</dbReference>
<evidence type="ECO:0000256" key="1">
    <source>
        <dbReference type="ARBA" id="ARBA00023125"/>
    </source>
</evidence>
<evidence type="ECO:0000259" key="4">
    <source>
        <dbReference type="PROSITE" id="PS51898"/>
    </source>
</evidence>
<dbReference type="SUPFAM" id="SSF56349">
    <property type="entry name" value="DNA breaking-rejoining enzymes"/>
    <property type="match status" value="1"/>
</dbReference>
<feature type="compositionally biased region" description="Polar residues" evidence="3">
    <location>
        <begin position="53"/>
        <end position="79"/>
    </location>
</feature>
<dbReference type="AlphaFoldDB" id="C8VXN8"/>
<dbReference type="eggNOG" id="COG4974">
    <property type="taxonomic scope" value="Bacteria"/>
</dbReference>
<protein>
    <submittedName>
        <fullName evidence="5">Integrase family protein</fullName>
    </submittedName>
</protein>
<keyword evidence="6" id="KW-1185">Reference proteome</keyword>
<dbReference type="KEGG" id="dae:Dtox_1846"/>